<reference evidence="1" key="1">
    <citation type="submission" date="2022-03" db="EMBL/GenBank/DDBJ databases">
        <authorList>
            <person name="Sayadi A."/>
        </authorList>
    </citation>
    <scope>NUCLEOTIDE SEQUENCE</scope>
</reference>
<proteinExistence type="predicted"/>
<accession>A0A9P0MIV4</accession>
<protein>
    <submittedName>
        <fullName evidence="1">Uncharacterized protein</fullName>
    </submittedName>
</protein>
<evidence type="ECO:0000313" key="1">
    <source>
        <dbReference type="EMBL" id="CAH2013388.1"/>
    </source>
</evidence>
<dbReference type="Proteomes" id="UP001152888">
    <property type="component" value="Unassembled WGS sequence"/>
</dbReference>
<gene>
    <name evidence="1" type="ORF">ACAOBT_LOCUS33440</name>
</gene>
<organism evidence="1 2">
    <name type="scientific">Acanthoscelides obtectus</name>
    <name type="common">Bean weevil</name>
    <name type="synonym">Bruchus obtectus</name>
    <dbReference type="NCBI Taxonomy" id="200917"/>
    <lineage>
        <taxon>Eukaryota</taxon>
        <taxon>Metazoa</taxon>
        <taxon>Ecdysozoa</taxon>
        <taxon>Arthropoda</taxon>
        <taxon>Hexapoda</taxon>
        <taxon>Insecta</taxon>
        <taxon>Pterygota</taxon>
        <taxon>Neoptera</taxon>
        <taxon>Endopterygota</taxon>
        <taxon>Coleoptera</taxon>
        <taxon>Polyphaga</taxon>
        <taxon>Cucujiformia</taxon>
        <taxon>Chrysomeloidea</taxon>
        <taxon>Chrysomelidae</taxon>
        <taxon>Bruchinae</taxon>
        <taxon>Bruchini</taxon>
        <taxon>Acanthoscelides</taxon>
    </lineage>
</organism>
<sequence length="32" mass="3858">MMNHPNPNWANEFNLCTKYLNMDDRNCKENVT</sequence>
<dbReference type="AlphaFoldDB" id="A0A9P0MIV4"/>
<dbReference type="EMBL" id="CAKOFQ010008320">
    <property type="protein sequence ID" value="CAH2013388.1"/>
    <property type="molecule type" value="Genomic_DNA"/>
</dbReference>
<keyword evidence="2" id="KW-1185">Reference proteome</keyword>
<comment type="caution">
    <text evidence="1">The sequence shown here is derived from an EMBL/GenBank/DDBJ whole genome shotgun (WGS) entry which is preliminary data.</text>
</comment>
<name>A0A9P0MIV4_ACAOB</name>
<evidence type="ECO:0000313" key="2">
    <source>
        <dbReference type="Proteomes" id="UP001152888"/>
    </source>
</evidence>